<dbReference type="PIRSF" id="PIRSF500217">
    <property type="entry name" value="AlgI"/>
    <property type="match status" value="1"/>
</dbReference>
<feature type="transmembrane region" description="Helical" evidence="10">
    <location>
        <begin position="203"/>
        <end position="225"/>
    </location>
</feature>
<dbReference type="InterPro" id="IPR024194">
    <property type="entry name" value="Ac/AlaTfrase_AlgI/DltB"/>
</dbReference>
<dbReference type="GO" id="GO:0005886">
    <property type="term" value="C:plasma membrane"/>
    <property type="evidence" value="ECO:0007669"/>
    <property type="project" value="UniProtKB-SubCell"/>
</dbReference>
<feature type="transmembrane region" description="Helical" evidence="10">
    <location>
        <begin position="237"/>
        <end position="258"/>
    </location>
</feature>
<feature type="transmembrane region" description="Helical" evidence="10">
    <location>
        <begin position="130"/>
        <end position="148"/>
    </location>
</feature>
<keyword evidence="7 9" id="KW-0472">Membrane</keyword>
<evidence type="ECO:0000313" key="11">
    <source>
        <dbReference type="EMBL" id="PJZ76015.1"/>
    </source>
</evidence>
<keyword evidence="4 9" id="KW-0808">Transferase</keyword>
<dbReference type="InterPro" id="IPR028362">
    <property type="entry name" value="AlgI"/>
</dbReference>
<evidence type="ECO:0000256" key="1">
    <source>
        <dbReference type="ARBA" id="ARBA00004651"/>
    </source>
</evidence>
<sequence>MLPIRPFKTTFPGMIFNSIVFVVFFISLHFLYWKAPKRFGNIILLIGSVIFYGYWSIPFLFHFLGTILINYFLYIWASKYPGRVSLSITVILNLLNLAFFKYTYFLLSSFVDLGIAGDFGKQLLIDSKSIVLPLAISFYTFQILALQIDSHREKFSEKISLEKFSLFILFFPQLIAGPIMRHGDFFDQLDRNRRYSNLSFNSGYILIILGVIKKVLIADSISVIIDPVFTHPGDYDSISLLASIYGFAIQIYCDFAGYTDMARGMALLLGFDIPPNFKAPYFSLSFKEFWTRWHITLSTWLRDYLYISLGGNRQGKIRTFVNLFLTMLLGGLWHGANYTFIIWGFLHGSYLVIERLLGLEKLSQDRPNFLKFLSAFIVFHAVCFAWIFFRADSASLSFSIISGMFTNSGQMRLLDIGPLLLLVISGIVTQLYEFLPKKSKSIHFRYREIIVPVFALIVAFLTASVSSQASPFIYFQF</sequence>
<evidence type="ECO:0000256" key="10">
    <source>
        <dbReference type="SAM" id="Phobius"/>
    </source>
</evidence>
<dbReference type="EMBL" id="NPEA01000009">
    <property type="protein sequence ID" value="PJZ76015.1"/>
    <property type="molecule type" value="Genomic_DNA"/>
</dbReference>
<dbReference type="Proteomes" id="UP000231843">
    <property type="component" value="Unassembled WGS sequence"/>
</dbReference>
<protein>
    <recommendedName>
        <fullName evidence="13">Acyltransferase</fullName>
    </recommendedName>
</protein>
<evidence type="ECO:0000256" key="3">
    <source>
        <dbReference type="ARBA" id="ARBA00022475"/>
    </source>
</evidence>
<dbReference type="OrthoDB" id="315088at2"/>
<evidence type="ECO:0000256" key="5">
    <source>
        <dbReference type="ARBA" id="ARBA00022692"/>
    </source>
</evidence>
<comment type="caution">
    <text evidence="11">The sequence shown here is derived from an EMBL/GenBank/DDBJ whole genome shotgun (WGS) entry which is preliminary data.</text>
</comment>
<dbReference type="GO" id="GO:0042121">
    <property type="term" value="P:alginic acid biosynthetic process"/>
    <property type="evidence" value="ECO:0007669"/>
    <property type="project" value="InterPro"/>
</dbReference>
<dbReference type="Pfam" id="PF03062">
    <property type="entry name" value="MBOAT"/>
    <property type="match status" value="1"/>
</dbReference>
<feature type="transmembrane region" description="Helical" evidence="10">
    <location>
        <begin position="90"/>
        <end position="110"/>
    </location>
</feature>
<evidence type="ECO:0008006" key="13">
    <source>
        <dbReference type="Google" id="ProtNLM"/>
    </source>
</evidence>
<comment type="similarity">
    <text evidence="2 9">Belongs to the membrane-bound acyltransferase family.</text>
</comment>
<dbReference type="PANTHER" id="PTHR13285">
    <property type="entry name" value="ACYLTRANSFERASE"/>
    <property type="match status" value="1"/>
</dbReference>
<keyword evidence="3 9" id="KW-1003">Cell membrane</keyword>
<keyword evidence="12" id="KW-1185">Reference proteome</keyword>
<feature type="transmembrane region" description="Helical" evidence="10">
    <location>
        <begin position="369"/>
        <end position="389"/>
    </location>
</feature>
<organism evidence="11 12">
    <name type="scientific">Leptospira neocaledonica</name>
    <dbReference type="NCBI Taxonomy" id="2023192"/>
    <lineage>
        <taxon>Bacteria</taxon>
        <taxon>Pseudomonadati</taxon>
        <taxon>Spirochaetota</taxon>
        <taxon>Spirochaetia</taxon>
        <taxon>Leptospirales</taxon>
        <taxon>Leptospiraceae</taxon>
        <taxon>Leptospira</taxon>
    </lineage>
</organism>
<evidence type="ECO:0000313" key="12">
    <source>
        <dbReference type="Proteomes" id="UP000231843"/>
    </source>
</evidence>
<evidence type="ECO:0000256" key="2">
    <source>
        <dbReference type="ARBA" id="ARBA00010323"/>
    </source>
</evidence>
<gene>
    <name evidence="11" type="ORF">CH365_16770</name>
</gene>
<evidence type="ECO:0000256" key="7">
    <source>
        <dbReference type="ARBA" id="ARBA00023136"/>
    </source>
</evidence>
<dbReference type="PANTHER" id="PTHR13285:SF23">
    <property type="entry name" value="TEICHOIC ACID D-ALANYLTRANSFERASE"/>
    <property type="match status" value="1"/>
</dbReference>
<feature type="transmembrane region" description="Helical" evidence="10">
    <location>
        <begin position="449"/>
        <end position="474"/>
    </location>
</feature>
<dbReference type="GO" id="GO:0016746">
    <property type="term" value="F:acyltransferase activity"/>
    <property type="evidence" value="ECO:0007669"/>
    <property type="project" value="UniProtKB-KW"/>
</dbReference>
<reference evidence="11 12" key="1">
    <citation type="submission" date="2017-07" db="EMBL/GenBank/DDBJ databases">
        <title>Leptospira spp. isolated from tropical soils.</title>
        <authorList>
            <person name="Thibeaux R."/>
            <person name="Iraola G."/>
            <person name="Ferres I."/>
            <person name="Bierque E."/>
            <person name="Girault D."/>
            <person name="Soupe-Gilbert M.-E."/>
            <person name="Picardeau M."/>
            <person name="Goarant C."/>
        </authorList>
    </citation>
    <scope>NUCLEOTIDE SEQUENCE [LARGE SCALE GENOMIC DNA]</scope>
    <source>
        <strain evidence="11 12">ES4-C-A1</strain>
    </source>
</reference>
<feature type="transmembrane region" description="Helical" evidence="10">
    <location>
        <begin position="12"/>
        <end position="32"/>
    </location>
</feature>
<evidence type="ECO:0000256" key="6">
    <source>
        <dbReference type="ARBA" id="ARBA00022989"/>
    </source>
</evidence>
<dbReference type="AlphaFoldDB" id="A0A2M9ZVG7"/>
<dbReference type="PIRSF" id="PIRSF016636">
    <property type="entry name" value="AlgI_DltB"/>
    <property type="match status" value="1"/>
</dbReference>
<keyword evidence="6 10" id="KW-1133">Transmembrane helix</keyword>
<dbReference type="InterPro" id="IPR051085">
    <property type="entry name" value="MB_O-acyltransferase"/>
</dbReference>
<accession>A0A2M9ZVG7</accession>
<evidence type="ECO:0000256" key="9">
    <source>
        <dbReference type="PIRNR" id="PIRNR016636"/>
    </source>
</evidence>
<evidence type="ECO:0000256" key="4">
    <source>
        <dbReference type="ARBA" id="ARBA00022679"/>
    </source>
</evidence>
<keyword evidence="5 10" id="KW-0812">Transmembrane</keyword>
<keyword evidence="8 9" id="KW-0012">Acyltransferase</keyword>
<dbReference type="InterPro" id="IPR004299">
    <property type="entry name" value="MBOAT_fam"/>
</dbReference>
<feature type="transmembrane region" description="Helical" evidence="10">
    <location>
        <begin position="409"/>
        <end position="428"/>
    </location>
</feature>
<comment type="subcellular location">
    <subcellularLocation>
        <location evidence="1">Cell membrane</location>
        <topology evidence="1">Multi-pass membrane protein</topology>
    </subcellularLocation>
</comment>
<feature type="transmembrane region" description="Helical" evidence="10">
    <location>
        <begin position="61"/>
        <end position="78"/>
    </location>
</feature>
<name>A0A2M9ZVG7_9LEPT</name>
<feature type="transmembrane region" description="Helical" evidence="10">
    <location>
        <begin position="39"/>
        <end position="55"/>
    </location>
</feature>
<proteinExistence type="inferred from homology"/>
<evidence type="ECO:0000256" key="8">
    <source>
        <dbReference type="ARBA" id="ARBA00023315"/>
    </source>
</evidence>